<dbReference type="EC" id="5.4.2.2" evidence="6"/>
<feature type="domain" description="Alpha-D-phosphohexomutase alpha/beta/alpha" evidence="16">
    <location>
        <begin position="16"/>
        <end position="150"/>
    </location>
</feature>
<dbReference type="PANTHER" id="PTHR45745">
    <property type="entry name" value="PHOSPHOMANNOMUTASE 45A"/>
    <property type="match status" value="1"/>
</dbReference>
<dbReference type="PROSITE" id="PS00710">
    <property type="entry name" value="PGM_PMM"/>
    <property type="match status" value="1"/>
</dbReference>
<comment type="similarity">
    <text evidence="5 14">Belongs to the phosphohexose mutase family.</text>
</comment>
<comment type="cofactor">
    <cofactor evidence="2">
        <name>Mg(2+)</name>
        <dbReference type="ChEBI" id="CHEBI:18420"/>
    </cofactor>
</comment>
<protein>
    <recommendedName>
        <fullName evidence="11">Phosphoglucomutase</fullName>
        <ecNumber evidence="6">5.4.2.2</ecNumber>
    </recommendedName>
    <alternativeName>
        <fullName evidence="13">Alpha-phosphoglucomutase</fullName>
    </alternativeName>
    <alternativeName>
        <fullName evidence="12">Glucose phosphomutase</fullName>
    </alternativeName>
</protein>
<dbReference type="GO" id="GO:0008973">
    <property type="term" value="F:phosphopentomutase activity"/>
    <property type="evidence" value="ECO:0007669"/>
    <property type="project" value="TreeGrafter"/>
</dbReference>
<keyword evidence="20" id="KW-1185">Reference proteome</keyword>
<dbReference type="KEGG" id="tpz:Tph_c05400"/>
<dbReference type="AlphaFoldDB" id="K4LDC8"/>
<dbReference type="Pfam" id="PF02879">
    <property type="entry name" value="PGM_PMM_II"/>
    <property type="match status" value="1"/>
</dbReference>
<organism evidence="19 20">
    <name type="scientific">Thermacetogenium phaeum (strain ATCC BAA-254 / DSM 26808 / PB)</name>
    <dbReference type="NCBI Taxonomy" id="1089553"/>
    <lineage>
        <taxon>Bacteria</taxon>
        <taxon>Bacillati</taxon>
        <taxon>Bacillota</taxon>
        <taxon>Clostridia</taxon>
        <taxon>Thermoanaerobacterales</taxon>
        <taxon>Thermoanaerobacteraceae</taxon>
        <taxon>Thermacetogenium</taxon>
    </lineage>
</organism>
<evidence type="ECO:0000256" key="6">
    <source>
        <dbReference type="ARBA" id="ARBA00012728"/>
    </source>
</evidence>
<keyword evidence="7" id="KW-0597">Phosphoprotein</keyword>
<name>K4LDC8_THEPS</name>
<dbReference type="Proteomes" id="UP000000467">
    <property type="component" value="Chromosome"/>
</dbReference>
<evidence type="ECO:0000313" key="19">
    <source>
        <dbReference type="EMBL" id="AFV10778.1"/>
    </source>
</evidence>
<dbReference type="PRINTS" id="PR00509">
    <property type="entry name" value="PGMPMM"/>
</dbReference>
<evidence type="ECO:0000256" key="7">
    <source>
        <dbReference type="ARBA" id="ARBA00022553"/>
    </source>
</evidence>
<dbReference type="Pfam" id="PF00408">
    <property type="entry name" value="PGM_PMM_IV"/>
    <property type="match status" value="1"/>
</dbReference>
<evidence type="ECO:0000256" key="12">
    <source>
        <dbReference type="ARBA" id="ARBA00041398"/>
    </source>
</evidence>
<dbReference type="InterPro" id="IPR005843">
    <property type="entry name" value="A-D-PHexomutase_C"/>
</dbReference>
<reference evidence="19 20" key="1">
    <citation type="journal article" date="2012" name="BMC Genomics">
        <title>Genome-guided analysis of physiological and morphological traits of the fermentative acetate oxidizer Thermacetogenium phaeum.</title>
        <authorList>
            <person name="Oehler D."/>
            <person name="Poehlein A."/>
            <person name="Leimbach A."/>
            <person name="Muller N."/>
            <person name="Daniel R."/>
            <person name="Gottschalk G."/>
            <person name="Schink B."/>
        </authorList>
    </citation>
    <scope>NUCLEOTIDE SEQUENCE [LARGE SCALE GENOMIC DNA]</scope>
    <source>
        <strain evidence="20">ATCC BAA-254 / DSM 26808 / PB</strain>
    </source>
</reference>
<dbReference type="SUPFAM" id="SSF53738">
    <property type="entry name" value="Phosphoglucomutase, first 3 domains"/>
    <property type="match status" value="2"/>
</dbReference>
<dbReference type="SUPFAM" id="SSF55957">
    <property type="entry name" value="Phosphoglucomutase, C-terminal domain"/>
    <property type="match status" value="1"/>
</dbReference>
<dbReference type="InterPro" id="IPR036900">
    <property type="entry name" value="A-D-PHexomutase_C_sf"/>
</dbReference>
<evidence type="ECO:0000259" key="15">
    <source>
        <dbReference type="Pfam" id="PF00408"/>
    </source>
</evidence>
<keyword evidence="10 19" id="KW-0413">Isomerase</keyword>
<dbReference type="eggNOG" id="COG1109">
    <property type="taxonomic scope" value="Bacteria"/>
</dbReference>
<evidence type="ECO:0000256" key="1">
    <source>
        <dbReference type="ARBA" id="ARBA00000443"/>
    </source>
</evidence>
<dbReference type="Pfam" id="PF02880">
    <property type="entry name" value="PGM_PMM_III"/>
    <property type="match status" value="1"/>
</dbReference>
<evidence type="ECO:0000256" key="4">
    <source>
        <dbReference type="ARBA" id="ARBA00005189"/>
    </source>
</evidence>
<dbReference type="HOGENOM" id="CLU_016950_7_1_9"/>
<evidence type="ECO:0000259" key="17">
    <source>
        <dbReference type="Pfam" id="PF02879"/>
    </source>
</evidence>
<dbReference type="Gene3D" id="3.40.120.10">
    <property type="entry name" value="Alpha-D-Glucose-1,6-Bisphosphate, subunit A, domain 3"/>
    <property type="match status" value="3"/>
</dbReference>
<dbReference type="GO" id="GO:0004614">
    <property type="term" value="F:phosphoglucomutase activity"/>
    <property type="evidence" value="ECO:0007669"/>
    <property type="project" value="UniProtKB-EC"/>
</dbReference>
<dbReference type="InterPro" id="IPR005841">
    <property type="entry name" value="Alpha-D-phosphohexomutase_SF"/>
</dbReference>
<dbReference type="Pfam" id="PF02878">
    <property type="entry name" value="PGM_PMM_I"/>
    <property type="match status" value="1"/>
</dbReference>
<keyword evidence="9 14" id="KW-0460">Magnesium</keyword>
<dbReference type="GO" id="GO:0006166">
    <property type="term" value="P:purine ribonucleoside salvage"/>
    <property type="evidence" value="ECO:0007669"/>
    <property type="project" value="TreeGrafter"/>
</dbReference>
<evidence type="ECO:0000256" key="14">
    <source>
        <dbReference type="RuleBase" id="RU004326"/>
    </source>
</evidence>
<gene>
    <name evidence="19" type="primary">pgm</name>
    <name evidence="19" type="ordered locus">Tph_c05400</name>
</gene>
<evidence type="ECO:0000259" key="18">
    <source>
        <dbReference type="Pfam" id="PF02880"/>
    </source>
</evidence>
<dbReference type="InterPro" id="IPR005844">
    <property type="entry name" value="A-D-PHexomutase_a/b/a-I"/>
</dbReference>
<sequence length="485" mass="53521">MSLCREKERKKEMKRIKFGTDGWRAVIAEDFTFANVRKVARAIALYVRGTGLAEKGVVIGYDNRFLSERFAAAVAEVMAGSGIPCWLTVAATPTPVTAYAVKALDTGGAVMITASHNPPEYNGIKFIPDYAGPATTEITAAIERFLDTPETAEEVPIVLLERGREQGLVRDLDARPLYLQHLRRLLDLHAIGRGRLRIVLDPMWGAGIGYVEEILKGVCSSIEVIHNHRDVLFGGALPEPTAAELSSLREMVLEKKADLGLALDGDADRFGVIDRGGEYLSPNEVLALLLYYLLEHRRWRGAVARTLATTHLLDRIAEDYGLPVVETPVGFKYIGQSLIHHRSILGGEESGGMSIQGHIPEKDGILALVLIVEMISATGKSLRQLQEEIYEKFGRLVSARLDIKCDHEKKDEILKRLEGWYPAAVGGTPVADRSTRDGVKLLLEDGSWILVRPSGTEPLFRVYVEAPSREVLQRLQESAKKDLGL</sequence>
<dbReference type="GO" id="GO:0005975">
    <property type="term" value="P:carbohydrate metabolic process"/>
    <property type="evidence" value="ECO:0007669"/>
    <property type="project" value="InterPro"/>
</dbReference>
<comment type="pathway">
    <text evidence="4">Lipid metabolism.</text>
</comment>
<dbReference type="InterPro" id="IPR005845">
    <property type="entry name" value="A-D-PHexomutase_a/b/a-II"/>
</dbReference>
<keyword evidence="8 14" id="KW-0479">Metal-binding</keyword>
<dbReference type="GO" id="GO:0000287">
    <property type="term" value="F:magnesium ion binding"/>
    <property type="evidence" value="ECO:0007669"/>
    <property type="project" value="InterPro"/>
</dbReference>
<feature type="domain" description="Alpha-D-phosphohexomutase C-terminal" evidence="15">
    <location>
        <begin position="412"/>
        <end position="478"/>
    </location>
</feature>
<evidence type="ECO:0000313" key="20">
    <source>
        <dbReference type="Proteomes" id="UP000000467"/>
    </source>
</evidence>
<evidence type="ECO:0000256" key="2">
    <source>
        <dbReference type="ARBA" id="ARBA00001946"/>
    </source>
</evidence>
<evidence type="ECO:0000256" key="11">
    <source>
        <dbReference type="ARBA" id="ARBA00039995"/>
    </source>
</evidence>
<dbReference type="InterPro" id="IPR016055">
    <property type="entry name" value="A-D-PHexomutase_a/b/a-I/II/III"/>
</dbReference>
<dbReference type="InterPro" id="IPR016066">
    <property type="entry name" value="A-D-PHexomutase_CS"/>
</dbReference>
<evidence type="ECO:0000256" key="13">
    <source>
        <dbReference type="ARBA" id="ARBA00041467"/>
    </source>
</evidence>
<accession>K4LDC8</accession>
<dbReference type="Gene3D" id="3.30.310.50">
    <property type="entry name" value="Alpha-D-phosphohexomutase, C-terminal domain"/>
    <property type="match status" value="1"/>
</dbReference>
<dbReference type="EMBL" id="CP003732">
    <property type="protein sequence ID" value="AFV10778.1"/>
    <property type="molecule type" value="Genomic_DNA"/>
</dbReference>
<comment type="pathway">
    <text evidence="3">Glycolipid metabolism; diglucosyl-diacylglycerol biosynthesis.</text>
</comment>
<evidence type="ECO:0000256" key="9">
    <source>
        <dbReference type="ARBA" id="ARBA00022842"/>
    </source>
</evidence>
<dbReference type="InterPro" id="IPR005846">
    <property type="entry name" value="A-D-PHexomutase_a/b/a-III"/>
</dbReference>
<comment type="catalytic activity">
    <reaction evidence="1">
        <text>alpha-D-glucose 1-phosphate = alpha-D-glucose 6-phosphate</text>
        <dbReference type="Rhea" id="RHEA:23536"/>
        <dbReference type="ChEBI" id="CHEBI:58225"/>
        <dbReference type="ChEBI" id="CHEBI:58601"/>
        <dbReference type="EC" id="5.4.2.2"/>
    </reaction>
</comment>
<feature type="domain" description="Alpha-D-phosphohexomutase alpha/beta/alpha" evidence="18">
    <location>
        <begin position="282"/>
        <end position="393"/>
    </location>
</feature>
<evidence type="ECO:0000256" key="3">
    <source>
        <dbReference type="ARBA" id="ARBA00005164"/>
    </source>
</evidence>
<dbReference type="CDD" id="cd05800">
    <property type="entry name" value="PGM_like2"/>
    <property type="match status" value="1"/>
</dbReference>
<evidence type="ECO:0000259" key="16">
    <source>
        <dbReference type="Pfam" id="PF02878"/>
    </source>
</evidence>
<dbReference type="STRING" id="1089553.Tph_c05400"/>
<proteinExistence type="inferred from homology"/>
<evidence type="ECO:0000256" key="5">
    <source>
        <dbReference type="ARBA" id="ARBA00010231"/>
    </source>
</evidence>
<feature type="domain" description="Alpha-D-phosphohexomutase alpha/beta/alpha" evidence="17">
    <location>
        <begin position="178"/>
        <end position="276"/>
    </location>
</feature>
<evidence type="ECO:0000256" key="8">
    <source>
        <dbReference type="ARBA" id="ARBA00022723"/>
    </source>
</evidence>
<dbReference type="RefSeq" id="WP_015049696.1">
    <property type="nucleotide sequence ID" value="NC_018870.1"/>
</dbReference>
<evidence type="ECO:0000256" key="10">
    <source>
        <dbReference type="ARBA" id="ARBA00023235"/>
    </source>
</evidence>
<dbReference type="PANTHER" id="PTHR45745:SF1">
    <property type="entry name" value="PHOSPHOGLUCOMUTASE 2B-RELATED"/>
    <property type="match status" value="1"/>
</dbReference>